<evidence type="ECO:0000256" key="1">
    <source>
        <dbReference type="SAM" id="MobiDB-lite"/>
    </source>
</evidence>
<dbReference type="SUPFAM" id="SSF49464">
    <property type="entry name" value="Carboxypeptidase regulatory domain-like"/>
    <property type="match status" value="1"/>
</dbReference>
<feature type="transmembrane region" description="Helical" evidence="2">
    <location>
        <begin position="21"/>
        <end position="39"/>
    </location>
</feature>
<dbReference type="Gene3D" id="2.60.40.1120">
    <property type="entry name" value="Carboxypeptidase-like, regulatory domain"/>
    <property type="match status" value="1"/>
</dbReference>
<keyword evidence="2" id="KW-0472">Membrane</keyword>
<reference evidence="3 4" key="1">
    <citation type="journal article" date="2016" name="Nat. Commun.">
        <title>Thousands of microbial genomes shed light on interconnected biogeochemical processes in an aquifer system.</title>
        <authorList>
            <person name="Anantharaman K."/>
            <person name="Brown C.T."/>
            <person name="Hug L.A."/>
            <person name="Sharon I."/>
            <person name="Castelle C.J."/>
            <person name="Probst A.J."/>
            <person name="Thomas B.C."/>
            <person name="Singh A."/>
            <person name="Wilkins M.J."/>
            <person name="Karaoz U."/>
            <person name="Brodie E.L."/>
            <person name="Williams K.H."/>
            <person name="Hubbard S.S."/>
            <person name="Banfield J.F."/>
        </authorList>
    </citation>
    <scope>NUCLEOTIDE SEQUENCE [LARGE SCALE GENOMIC DNA]</scope>
</reference>
<sequence>MIKMQTFTRKKQAQGFTLVETVVSVAIFVTVFLSLYGVYSRIFTLMSISRLKTVAVALANEQLEIARNLPYANVGTQTGIPNGSIPASQTLARGNATFTVTTVVRNIDDPFDGSIGGVPNDTAPADYKLVDITVVCATCANFTPIALSTYVAPKNLEFSSSDNGALFVHVFDANGQPVSDAAVHIENNSVTPAIVIDDVTGANGTLQLIDVPPGTEVYEVTATKSAYSTDETYPAGAVGNPNPTKRHATVAPEQVTSLSLSIDRLSTITFSSVIDICAPVADIDFHLSGSRLIGTEPDVLKSDASYVTNASGIKTLSSVEWDTYNFSLTDGGYDLAGSNPLLPLAITPNSSQNVQLTVIPKDPRSLMVTVRDAATGLPISGASVVITGVADATLITGRGSITQTDWSGGDGQATSTNPAGENEYFSSDGNVDVSSPSGEVKLLLVGSEYVSSGTLVSSAFDTGSPSNFQTIIWQPSTQPSDAGADSVRVQVATNSDAGTWNFLGPDGTAGSYYTIADTNINAVHNNNRYFRYKLFLATATTSVTPSVSDVSFTFTSACVPPGQVIFTGLNAGTVDIAVSKSGYQTATSSVSVINNWQSTDIPLSP</sequence>
<gene>
    <name evidence="3" type="ORF">A2664_01465</name>
</gene>
<dbReference type="Pfam" id="PF07963">
    <property type="entry name" value="N_methyl"/>
    <property type="match status" value="1"/>
</dbReference>
<protein>
    <submittedName>
        <fullName evidence="3">Uncharacterized protein</fullName>
    </submittedName>
</protein>
<dbReference type="Proteomes" id="UP000178873">
    <property type="component" value="Unassembled WGS sequence"/>
</dbReference>
<evidence type="ECO:0000313" key="3">
    <source>
        <dbReference type="EMBL" id="OHA18120.1"/>
    </source>
</evidence>
<accession>A0A1G2M2K0</accession>
<name>A0A1G2M2K0_9BACT</name>
<dbReference type="PROSITE" id="PS00409">
    <property type="entry name" value="PROKAR_NTER_METHYL"/>
    <property type="match status" value="1"/>
</dbReference>
<dbReference type="STRING" id="1802301.A2664_01465"/>
<comment type="caution">
    <text evidence="3">The sequence shown here is derived from an EMBL/GenBank/DDBJ whole genome shotgun (WGS) entry which is preliminary data.</text>
</comment>
<dbReference type="InterPro" id="IPR012902">
    <property type="entry name" value="N_methyl_site"/>
</dbReference>
<dbReference type="EMBL" id="MHRF01000007">
    <property type="protein sequence ID" value="OHA18120.1"/>
    <property type="molecule type" value="Genomic_DNA"/>
</dbReference>
<evidence type="ECO:0000256" key="2">
    <source>
        <dbReference type="SAM" id="Phobius"/>
    </source>
</evidence>
<dbReference type="AlphaFoldDB" id="A0A1G2M2K0"/>
<proteinExistence type="predicted"/>
<dbReference type="InterPro" id="IPR008969">
    <property type="entry name" value="CarboxyPept-like_regulatory"/>
</dbReference>
<organism evidence="3 4">
    <name type="scientific">Candidatus Taylorbacteria bacterium RIFCSPHIGHO2_01_FULL_46_22b</name>
    <dbReference type="NCBI Taxonomy" id="1802301"/>
    <lineage>
        <taxon>Bacteria</taxon>
        <taxon>Candidatus Tayloriibacteriota</taxon>
    </lineage>
</organism>
<feature type="region of interest" description="Disordered" evidence="1">
    <location>
        <begin position="403"/>
        <end position="431"/>
    </location>
</feature>
<keyword evidence="2" id="KW-0812">Transmembrane</keyword>
<keyword evidence="2" id="KW-1133">Transmembrane helix</keyword>
<evidence type="ECO:0000313" key="4">
    <source>
        <dbReference type="Proteomes" id="UP000178873"/>
    </source>
</evidence>